<dbReference type="InterPro" id="IPR014790">
    <property type="entry name" value="MutL_C"/>
</dbReference>
<accession>A0ABD6BME5</accession>
<dbReference type="HAMAP" id="MF_00149">
    <property type="entry name" value="DNA_mis_repair"/>
    <property type="match status" value="1"/>
</dbReference>
<dbReference type="CDD" id="cd16926">
    <property type="entry name" value="HATPase_MutL-MLH-PMS-like"/>
    <property type="match status" value="1"/>
</dbReference>
<evidence type="ECO:0000256" key="3">
    <source>
        <dbReference type="ARBA" id="ARBA00023204"/>
    </source>
</evidence>
<dbReference type="SUPFAM" id="SSF54211">
    <property type="entry name" value="Ribosomal protein S5 domain 2-like"/>
    <property type="match status" value="1"/>
</dbReference>
<dbReference type="AlphaFoldDB" id="A0ABD6BME5"/>
<proteinExistence type="inferred from homology"/>
<keyword evidence="8" id="KW-0255">Endonuclease</keyword>
<dbReference type="InterPro" id="IPR020667">
    <property type="entry name" value="DNA_mismatch_repair_MutL"/>
</dbReference>
<evidence type="ECO:0000256" key="1">
    <source>
        <dbReference type="ARBA" id="ARBA00006082"/>
    </source>
</evidence>
<dbReference type="Pfam" id="PF08676">
    <property type="entry name" value="MutL_C"/>
    <property type="match status" value="1"/>
</dbReference>
<dbReference type="InterPro" id="IPR037198">
    <property type="entry name" value="MutL_C_sf"/>
</dbReference>
<dbReference type="CDD" id="cd00782">
    <property type="entry name" value="MutL_Trans"/>
    <property type="match status" value="1"/>
</dbReference>
<dbReference type="InterPro" id="IPR042121">
    <property type="entry name" value="MutL_C_regsub"/>
</dbReference>
<dbReference type="SUPFAM" id="SSF55874">
    <property type="entry name" value="ATPase domain of HSP90 chaperone/DNA topoisomerase II/histidine kinase"/>
    <property type="match status" value="1"/>
</dbReference>
<evidence type="ECO:0000259" key="6">
    <source>
        <dbReference type="SMART" id="SM00853"/>
    </source>
</evidence>
<dbReference type="Gene3D" id="3.30.1540.20">
    <property type="entry name" value="MutL, C-terminal domain, dimerisation subdomain"/>
    <property type="match status" value="1"/>
</dbReference>
<evidence type="ECO:0000313" key="9">
    <source>
        <dbReference type="Proteomes" id="UP001597139"/>
    </source>
</evidence>
<keyword evidence="8" id="KW-0378">Hydrolase</keyword>
<organism evidence="8 9">
    <name type="scientific">Halolamina litorea</name>
    <dbReference type="NCBI Taxonomy" id="1515593"/>
    <lineage>
        <taxon>Archaea</taxon>
        <taxon>Methanobacteriati</taxon>
        <taxon>Methanobacteriota</taxon>
        <taxon>Stenosarchaea group</taxon>
        <taxon>Halobacteria</taxon>
        <taxon>Halobacteriales</taxon>
        <taxon>Haloferacaceae</taxon>
    </lineage>
</organism>
<dbReference type="GO" id="GO:0004519">
    <property type="term" value="F:endonuclease activity"/>
    <property type="evidence" value="ECO:0007669"/>
    <property type="project" value="UniProtKB-KW"/>
</dbReference>
<dbReference type="InterPro" id="IPR036890">
    <property type="entry name" value="HATPase_C_sf"/>
</dbReference>
<feature type="domain" description="MutL C-terminal dimerisation" evidence="6">
    <location>
        <begin position="387"/>
        <end position="527"/>
    </location>
</feature>
<dbReference type="EMBL" id="JBHUCZ010000001">
    <property type="protein sequence ID" value="MFD1565910.1"/>
    <property type="molecule type" value="Genomic_DNA"/>
</dbReference>
<dbReference type="NCBIfam" id="TIGR00585">
    <property type="entry name" value="mutl"/>
    <property type="match status" value="1"/>
</dbReference>
<dbReference type="PROSITE" id="PS00058">
    <property type="entry name" value="DNA_MISMATCH_REPAIR_1"/>
    <property type="match status" value="1"/>
</dbReference>
<evidence type="ECO:0000256" key="2">
    <source>
        <dbReference type="ARBA" id="ARBA00022763"/>
    </source>
</evidence>
<dbReference type="Gene3D" id="3.30.230.10">
    <property type="match status" value="1"/>
</dbReference>
<dbReference type="SUPFAM" id="SSF118116">
    <property type="entry name" value="DNA mismatch repair protein MutL"/>
    <property type="match status" value="1"/>
</dbReference>
<dbReference type="InterPro" id="IPR038973">
    <property type="entry name" value="MutL/Mlh/Pms-like"/>
</dbReference>
<keyword evidence="2 4" id="KW-0227">DNA damage</keyword>
<sequence>MSDTPAVERLDDATVDRIAAGEVITRPERVVGELLDNALDAGAASVRVEVDGDGTERLRVADDGHGMARGDAARAVERHATSKLRDAAELPATTSLGFRGEALPSIADAGRLELVTSDGSEPGTRLVVDGDGGSEGRSPSGSRASPGDVQITDAGRARGTTVIVRDLFADRPARLEALGGAGAEFAKVSDLVARYALTRPDVSFSLAHDGRDVFETPGSGVYEDTLAAVYDRHVAAGATTFTHETTLSAGGEGPNGAALHVEGVLASPATTRADRSHLRTAVNGRPVVNEGLRRAVERGYGTLLPNGRHPIAVVSVSLPPETVDANVHPAKAEVALAAREAVEAAVETGVNDALTTADLRRSGEVAMGLEESLEPVDADSALADAEVLGQFRETYLLCVAGEELLVIDQHAAHERVNYERLRAAVSGTPIERVGISPPETVSLSPAEAAVVEERADEVAALGFEADPFGGTTVKLSTVPAPLGRPADSAAFREVLAALARGDDPADAREAALADLACHPSLKAGDTLEDEQAQSLVHRLGQCEQPFACPHGRPTVLSVSAGTLAAGFERE</sequence>
<dbReference type="Pfam" id="PF01119">
    <property type="entry name" value="DNA_mis_repair"/>
    <property type="match status" value="1"/>
</dbReference>
<keyword evidence="8" id="KW-0540">Nuclease</keyword>
<dbReference type="InterPro" id="IPR013507">
    <property type="entry name" value="DNA_mismatch_S5_2-like"/>
</dbReference>
<dbReference type="PANTHER" id="PTHR10073">
    <property type="entry name" value="DNA MISMATCH REPAIR PROTEIN MLH, PMS, MUTL"/>
    <property type="match status" value="1"/>
</dbReference>
<dbReference type="FunFam" id="3.30.565.10:FF:000003">
    <property type="entry name" value="DNA mismatch repair endonuclease MutL"/>
    <property type="match status" value="1"/>
</dbReference>
<comment type="function">
    <text evidence="4">This protein is involved in the repair of mismatches in DNA. It is required for dam-dependent methyl-directed DNA mismatch repair. May act as a 'molecular matchmaker', a protein that promotes the formation of a stable complex between two or more DNA-binding proteins in an ATP-dependent manner without itself being part of a final effector complex.</text>
</comment>
<gene>
    <name evidence="4 8" type="primary">mutL</name>
    <name evidence="8" type="ORF">ACFSAU_00240</name>
</gene>
<dbReference type="Proteomes" id="UP001597139">
    <property type="component" value="Unassembled WGS sequence"/>
</dbReference>
<evidence type="ECO:0000313" key="8">
    <source>
        <dbReference type="EMBL" id="MFD1565910.1"/>
    </source>
</evidence>
<dbReference type="PANTHER" id="PTHR10073:SF12">
    <property type="entry name" value="DNA MISMATCH REPAIR PROTEIN MLH1"/>
    <property type="match status" value="1"/>
</dbReference>
<dbReference type="InterPro" id="IPR014762">
    <property type="entry name" value="DNA_mismatch_repair_CS"/>
</dbReference>
<feature type="domain" description="DNA mismatch repair protein S5" evidence="7">
    <location>
        <begin position="226"/>
        <end position="355"/>
    </location>
</feature>
<dbReference type="SMART" id="SM01340">
    <property type="entry name" value="DNA_mis_repair"/>
    <property type="match status" value="1"/>
</dbReference>
<dbReference type="Gene3D" id="3.30.1370.100">
    <property type="entry name" value="MutL, C-terminal domain, regulatory subdomain"/>
    <property type="match status" value="1"/>
</dbReference>
<keyword evidence="9" id="KW-1185">Reference proteome</keyword>
<dbReference type="GO" id="GO:0006298">
    <property type="term" value="P:mismatch repair"/>
    <property type="evidence" value="ECO:0007669"/>
    <property type="project" value="UniProtKB-UniRule"/>
</dbReference>
<dbReference type="RefSeq" id="WP_267645152.1">
    <property type="nucleotide sequence ID" value="NZ_JANHGR010000001.1"/>
</dbReference>
<evidence type="ECO:0000256" key="5">
    <source>
        <dbReference type="SAM" id="MobiDB-lite"/>
    </source>
</evidence>
<dbReference type="Gene3D" id="3.30.565.10">
    <property type="entry name" value="Histidine kinase-like ATPase, C-terminal domain"/>
    <property type="match status" value="1"/>
</dbReference>
<name>A0ABD6BME5_9EURY</name>
<dbReference type="InterPro" id="IPR020568">
    <property type="entry name" value="Ribosomal_Su5_D2-typ_SF"/>
</dbReference>
<comment type="caution">
    <text evidence="8">The sequence shown here is derived from an EMBL/GenBank/DDBJ whole genome shotgun (WGS) entry which is preliminary data.</text>
</comment>
<feature type="compositionally biased region" description="Low complexity" evidence="5">
    <location>
        <begin position="136"/>
        <end position="148"/>
    </location>
</feature>
<dbReference type="InterPro" id="IPR042120">
    <property type="entry name" value="MutL_C_dimsub"/>
</dbReference>
<evidence type="ECO:0000256" key="4">
    <source>
        <dbReference type="HAMAP-Rule" id="MF_00149"/>
    </source>
</evidence>
<keyword evidence="3 4" id="KW-0234">DNA repair</keyword>
<dbReference type="SMART" id="SM00853">
    <property type="entry name" value="MutL_C"/>
    <property type="match status" value="1"/>
</dbReference>
<comment type="similarity">
    <text evidence="1 4">Belongs to the DNA mismatch repair MutL/HexB family.</text>
</comment>
<dbReference type="Pfam" id="PF13589">
    <property type="entry name" value="HATPase_c_3"/>
    <property type="match status" value="1"/>
</dbReference>
<feature type="region of interest" description="Disordered" evidence="5">
    <location>
        <begin position="117"/>
        <end position="151"/>
    </location>
</feature>
<dbReference type="InterPro" id="IPR014721">
    <property type="entry name" value="Ribsml_uS5_D2-typ_fold_subgr"/>
</dbReference>
<evidence type="ECO:0000259" key="7">
    <source>
        <dbReference type="SMART" id="SM01340"/>
    </source>
</evidence>
<protein>
    <recommendedName>
        <fullName evidence="4">DNA mismatch repair protein MutL</fullName>
    </recommendedName>
</protein>
<dbReference type="InterPro" id="IPR002099">
    <property type="entry name" value="MutL/Mlh/PMS"/>
</dbReference>
<reference evidence="8 9" key="1">
    <citation type="journal article" date="2019" name="Int. J. Syst. Evol. Microbiol.">
        <title>The Global Catalogue of Microorganisms (GCM) 10K type strain sequencing project: providing services to taxonomists for standard genome sequencing and annotation.</title>
        <authorList>
            <consortium name="The Broad Institute Genomics Platform"/>
            <consortium name="The Broad Institute Genome Sequencing Center for Infectious Disease"/>
            <person name="Wu L."/>
            <person name="Ma J."/>
        </authorList>
    </citation>
    <scope>NUCLEOTIDE SEQUENCE [LARGE SCALE GENOMIC DNA]</scope>
    <source>
        <strain evidence="8 9">CGMCC 1.12859</strain>
    </source>
</reference>